<dbReference type="InterPro" id="IPR014001">
    <property type="entry name" value="Helicase_ATP-bd"/>
</dbReference>
<dbReference type="InterPro" id="IPR000330">
    <property type="entry name" value="SNF2_N"/>
</dbReference>
<reference evidence="4 5" key="1">
    <citation type="submission" date="2016-04" db="EMBL/GenBank/DDBJ databases">
        <title>Genome sequence of Methanobrevibacter cuticularis DSM 11139.</title>
        <authorList>
            <person name="Poehlein A."/>
            <person name="Seedorf H."/>
            <person name="Daniel R."/>
        </authorList>
    </citation>
    <scope>NUCLEOTIDE SEQUENCE [LARGE SCALE GENOMIC DNA]</scope>
    <source>
        <strain evidence="4 5">DSM 11139</strain>
    </source>
</reference>
<dbReference type="OrthoDB" id="6396at2157"/>
<protein>
    <submittedName>
        <fullName evidence="4">RNA polymerase-associated protein RapA</fullName>
    </submittedName>
</protein>
<dbReference type="SUPFAM" id="SSF52540">
    <property type="entry name" value="P-loop containing nucleoside triphosphate hydrolases"/>
    <property type="match status" value="2"/>
</dbReference>
<accession>A0A166ED00</accession>
<evidence type="ECO:0000256" key="1">
    <source>
        <dbReference type="ARBA" id="ARBA00022801"/>
    </source>
</evidence>
<keyword evidence="1" id="KW-0378">Hydrolase</keyword>
<dbReference type="InterPro" id="IPR027417">
    <property type="entry name" value="P-loop_NTPase"/>
</dbReference>
<dbReference type="PROSITE" id="PS51194">
    <property type="entry name" value="HELICASE_CTER"/>
    <property type="match status" value="1"/>
</dbReference>
<dbReference type="PROSITE" id="PS51192">
    <property type="entry name" value="HELICASE_ATP_BIND_1"/>
    <property type="match status" value="1"/>
</dbReference>
<dbReference type="PANTHER" id="PTHR45629:SF7">
    <property type="entry name" value="DNA EXCISION REPAIR PROTEIN ERCC-6-RELATED"/>
    <property type="match status" value="1"/>
</dbReference>
<sequence length="1207" mass="141857">MGLIEKLINWWTLEWLDLVNDEDLHNLFLEGKNYYLKKEKKLKYKIDNNGISEIQEYDRSFFGFDHDFSIVFKSFDKKTSEKIMNIILNSPFNLMDLLNNKFSQSLNDEFLENGIHLIPKSINDLTFNGYNGKKYSIETMSMFYFFSLKINEDPLLLFKVRNIDLSIIFNEYNSINGIKNLTTTISNYNAQNDDNLKINGSKNRNKKNIMKNERKNKEIFENTLNLIDFNQIPYSKDRIDILLESKPVFFKLDFKNLFLRKLISLSRFKNNIESNDKSKFDLNVFTNDSDVESTYKDKTTKNILFYNKWGKNNNFSKTRIKVDKNYNLKSINEFSHDYKTHHMFFNFFHEVPWWIIRKYDYKIQYIYVIYQFTLNLLEKIAICPELLENNGKYLIRWIPALFVKEVKNIFEKLAESCPNDLVLFDDKLISSQEQIKIIISFFIKDIMTNTILETRSNPSFNNIYSLFFSSKLTEISNEEVNQIEKWIFNLSSLKNKHEIFLSVSDGDHDDFNIDLQFINDHSDDNNSHDSVDDDFSPIKEKIGNLDKEYKFRIFSDLYLLESYFHNIKELIDKNKRINLTNEEFADFYLNTIPLLEYLNFNIKLPKNLKNVIKPKLVINMMAKHQSLNKESLLNLENLVDFDWKVAIADKELSLREFKKLVKKSSMFVKIDNKNYVIDSISSDKISNRIKNIPNKIKHNHLLQTVLTSKYMDNEVEIDKNILNVLDEIKNYKDITIPENLNGVLRPYQYRGFSWLVQNISIGFGSILADDMGLGKTLQVLTSILHFKNNGFLKDKKILIIVPTAILFNWQKEIEHFTPTLSFNIFHSQNKTINPDVDIIITSYGMVRANFDSFNNVDWFMIVVDEAQNIKNPNTKQTKIIKQLNSDCKIALTGTPVENCLTDYWSIFDFVNNGYLDGLKNFKQNYVNFIEKDRDYQTLEKFKKITSPFILRRLKTDKSIINDLPDKIVTECLCPLNKEQTALYQDVIDKTLENLETSSGIERKGLVFKLINSLKQICNHPSHFTKSDSFSIEESGKMEMLVDILENTEENNEKIIIFTQFVQMGNIIVELLKNNFKTDVMFYHGSLNRKVRDQIINDFQNDENKRILIISLKAGGTGLNLTAANHVVHFDLWWNPAVENQATDRVFRIGQKDNVFVYRFITNGTFEEKINQMLSNKRELAEMTVGTDEKFVTEMSNTELQELLNLKV</sequence>
<keyword evidence="5" id="KW-1185">Reference proteome</keyword>
<dbReference type="RefSeq" id="WP_067259093.1">
    <property type="nucleotide sequence ID" value="NZ_LWMW01000090.1"/>
</dbReference>
<dbReference type="GO" id="GO:0005524">
    <property type="term" value="F:ATP binding"/>
    <property type="evidence" value="ECO:0007669"/>
    <property type="project" value="InterPro"/>
</dbReference>
<dbReference type="PATRIC" id="fig|47311.3.peg.836"/>
<dbReference type="InterPro" id="IPR022138">
    <property type="entry name" value="DUF3670"/>
</dbReference>
<dbReference type="Proteomes" id="UP000077275">
    <property type="component" value="Unassembled WGS sequence"/>
</dbReference>
<proteinExistence type="predicted"/>
<dbReference type="InterPro" id="IPR050496">
    <property type="entry name" value="SNF2_RAD54_helicase_repair"/>
</dbReference>
<dbReference type="EMBL" id="LWMW01000090">
    <property type="protein sequence ID" value="KZX16520.1"/>
    <property type="molecule type" value="Genomic_DNA"/>
</dbReference>
<organism evidence="4 5">
    <name type="scientific">Methanobrevibacter cuticularis</name>
    <dbReference type="NCBI Taxonomy" id="47311"/>
    <lineage>
        <taxon>Archaea</taxon>
        <taxon>Methanobacteriati</taxon>
        <taxon>Methanobacteriota</taxon>
        <taxon>Methanomada group</taxon>
        <taxon>Methanobacteria</taxon>
        <taxon>Methanobacteriales</taxon>
        <taxon>Methanobacteriaceae</taxon>
        <taxon>Methanobrevibacter</taxon>
    </lineage>
</organism>
<dbReference type="STRING" id="47311.MBCUT_07540"/>
<dbReference type="FunFam" id="3.40.50.300:FF:000533">
    <property type="entry name" value="Helicase, Snf2 family"/>
    <property type="match status" value="1"/>
</dbReference>
<dbReference type="GO" id="GO:0015616">
    <property type="term" value="F:DNA translocase activity"/>
    <property type="evidence" value="ECO:0007669"/>
    <property type="project" value="TreeGrafter"/>
</dbReference>
<evidence type="ECO:0000259" key="3">
    <source>
        <dbReference type="PROSITE" id="PS51194"/>
    </source>
</evidence>
<dbReference type="Pfam" id="PF00271">
    <property type="entry name" value="Helicase_C"/>
    <property type="match status" value="1"/>
</dbReference>
<dbReference type="PANTHER" id="PTHR45629">
    <property type="entry name" value="SNF2/RAD54 FAMILY MEMBER"/>
    <property type="match status" value="1"/>
</dbReference>
<dbReference type="InterPro" id="IPR001650">
    <property type="entry name" value="Helicase_C-like"/>
</dbReference>
<dbReference type="Pfam" id="PF00176">
    <property type="entry name" value="SNF2-rel_dom"/>
    <property type="match status" value="1"/>
</dbReference>
<evidence type="ECO:0000313" key="4">
    <source>
        <dbReference type="EMBL" id="KZX16520.1"/>
    </source>
</evidence>
<dbReference type="CDD" id="cd18793">
    <property type="entry name" value="SF2_C_SNF"/>
    <property type="match status" value="1"/>
</dbReference>
<dbReference type="SMART" id="SM00487">
    <property type="entry name" value="DEXDc"/>
    <property type="match status" value="1"/>
</dbReference>
<dbReference type="Gene3D" id="3.40.50.300">
    <property type="entry name" value="P-loop containing nucleotide triphosphate hydrolases"/>
    <property type="match status" value="1"/>
</dbReference>
<dbReference type="InterPro" id="IPR049730">
    <property type="entry name" value="SNF2/RAD54-like_C"/>
</dbReference>
<dbReference type="SMART" id="SM00490">
    <property type="entry name" value="HELICc"/>
    <property type="match status" value="1"/>
</dbReference>
<dbReference type="Pfam" id="PF12419">
    <property type="entry name" value="DUF3670"/>
    <property type="match status" value="1"/>
</dbReference>
<feature type="domain" description="Helicase ATP-binding" evidence="2">
    <location>
        <begin position="756"/>
        <end position="913"/>
    </location>
</feature>
<comment type="caution">
    <text evidence="4">The sequence shown here is derived from an EMBL/GenBank/DDBJ whole genome shotgun (WGS) entry which is preliminary data.</text>
</comment>
<dbReference type="InterPro" id="IPR038718">
    <property type="entry name" value="SNF2-like_sf"/>
</dbReference>
<evidence type="ECO:0000259" key="2">
    <source>
        <dbReference type="PROSITE" id="PS51192"/>
    </source>
</evidence>
<dbReference type="Gene3D" id="3.40.50.10810">
    <property type="entry name" value="Tandem AAA-ATPase domain"/>
    <property type="match status" value="1"/>
</dbReference>
<dbReference type="GO" id="GO:0016787">
    <property type="term" value="F:hydrolase activity"/>
    <property type="evidence" value="ECO:0007669"/>
    <property type="project" value="UniProtKB-KW"/>
</dbReference>
<evidence type="ECO:0000313" key="5">
    <source>
        <dbReference type="Proteomes" id="UP000077275"/>
    </source>
</evidence>
<dbReference type="GO" id="GO:0120545">
    <property type="term" value="F:nucleic acid conformation isomerase activity"/>
    <property type="evidence" value="ECO:0007669"/>
    <property type="project" value="UniProtKB-ARBA"/>
</dbReference>
<feature type="domain" description="Helicase C-terminal" evidence="3">
    <location>
        <begin position="1039"/>
        <end position="1198"/>
    </location>
</feature>
<gene>
    <name evidence="4" type="primary">rapA</name>
    <name evidence="4" type="ORF">MBCUT_07540</name>
</gene>
<dbReference type="AlphaFoldDB" id="A0A166ED00"/>
<name>A0A166ED00_9EURY</name>